<sequence length="17" mass="1802">MEALSLDASPLVAKDNQ</sequence>
<accession>A6HKJ8</accession>
<evidence type="ECO:0000313" key="2">
    <source>
        <dbReference type="Proteomes" id="UP000234681"/>
    </source>
</evidence>
<protein>
    <submittedName>
        <fullName evidence="1">RCG35017, isoform CRA_b</fullName>
    </submittedName>
</protein>
<reference evidence="1 2" key="1">
    <citation type="submission" date="2005-07" db="EMBL/GenBank/DDBJ databases">
        <authorList>
            <person name="Mural R.J."/>
            <person name="Li P.W."/>
            <person name="Adams M.D."/>
            <person name="Amanatides P.G."/>
            <person name="Baden-Tillson H."/>
            <person name="Barnstead M."/>
            <person name="Chin S.H."/>
            <person name="Dew I."/>
            <person name="Evans C.A."/>
            <person name="Ferriera S."/>
            <person name="Flanigan M."/>
            <person name="Fosler C."/>
            <person name="Glodek A."/>
            <person name="Gu Z."/>
            <person name="Holt R.A."/>
            <person name="Jennings D."/>
            <person name="Kraft C.L."/>
            <person name="Lu F."/>
            <person name="Nguyen T."/>
            <person name="Nusskern D.R."/>
            <person name="Pfannkoch C.M."/>
            <person name="Sitter C."/>
            <person name="Sutton G.G."/>
            <person name="Venter J.C."/>
            <person name="Wang Z."/>
            <person name="Woodage T."/>
            <person name="Zheng X.H."/>
            <person name="Zhong F."/>
        </authorList>
    </citation>
    <scope>NUCLEOTIDE SEQUENCE [LARGE SCALE GENOMIC DNA]</scope>
    <source>
        <strain>BN</strain>
        <strain evidence="2">Sprague-Dawley</strain>
    </source>
</reference>
<dbReference type="Proteomes" id="UP000234681">
    <property type="component" value="Chromosome 10"/>
</dbReference>
<dbReference type="EMBL" id="CH473948">
    <property type="protein sequence ID" value="EDM06553.1"/>
    <property type="molecule type" value="Genomic_DNA"/>
</dbReference>
<proteinExistence type="predicted"/>
<evidence type="ECO:0000313" key="1">
    <source>
        <dbReference type="EMBL" id="EDM06553.1"/>
    </source>
</evidence>
<gene>
    <name evidence="1" type="ORF">rCG_35017</name>
</gene>
<organism evidence="1 2">
    <name type="scientific">Rattus norvegicus</name>
    <name type="common">Rat</name>
    <dbReference type="NCBI Taxonomy" id="10116"/>
    <lineage>
        <taxon>Eukaryota</taxon>
        <taxon>Metazoa</taxon>
        <taxon>Chordata</taxon>
        <taxon>Craniata</taxon>
        <taxon>Vertebrata</taxon>
        <taxon>Euteleostomi</taxon>
        <taxon>Mammalia</taxon>
        <taxon>Eutheria</taxon>
        <taxon>Euarchontoglires</taxon>
        <taxon>Glires</taxon>
        <taxon>Rodentia</taxon>
        <taxon>Myomorpha</taxon>
        <taxon>Muroidea</taxon>
        <taxon>Muridae</taxon>
        <taxon>Murinae</taxon>
        <taxon>Rattus</taxon>
    </lineage>
</organism>
<name>A6HKJ8_RAT</name>
<dbReference type="AlphaFoldDB" id="A6HKJ8"/>